<sequence length="228" mass="25286">MLKRFSPGLFQRTDRKALPQFGQKIAGLLTSAALIAESLCFAPTLAIAQSKPKCTEITEPSGHLLWIAKNTGWFVNVANPPKNSLSLWFRQSSTSRDEPNQIVSGLFSYPSLTPAEAEAAGVGKDVIISFEFDGEKPVEFETMLKPKSHKGKAYFYMPYPLNAEDHARLFNAARKYHVVDIQISDHATGQTLRHTVQSLDGFTATVAKAQKEYAHLSRSEPPGTCRRF</sequence>
<dbReference type="Proteomes" id="UP001431221">
    <property type="component" value="Unassembled WGS sequence"/>
</dbReference>
<protein>
    <submittedName>
        <fullName evidence="1">Uncharacterized protein</fullName>
    </submittedName>
</protein>
<evidence type="ECO:0000313" key="1">
    <source>
        <dbReference type="EMBL" id="MCK7615025.1"/>
    </source>
</evidence>
<dbReference type="EMBL" id="JALNMJ010000020">
    <property type="protein sequence ID" value="MCK7615025.1"/>
    <property type="molecule type" value="Genomic_DNA"/>
</dbReference>
<proteinExistence type="predicted"/>
<evidence type="ECO:0000313" key="2">
    <source>
        <dbReference type="Proteomes" id="UP001431221"/>
    </source>
</evidence>
<dbReference type="RefSeq" id="WP_248157951.1">
    <property type="nucleotide sequence ID" value="NZ_JALNMJ010000020.1"/>
</dbReference>
<keyword evidence="2" id="KW-1185">Reference proteome</keyword>
<organism evidence="1 2">
    <name type="scientific">Roseibium sediminicola</name>
    <dbReference type="NCBI Taxonomy" id="2933272"/>
    <lineage>
        <taxon>Bacteria</taxon>
        <taxon>Pseudomonadati</taxon>
        <taxon>Pseudomonadota</taxon>
        <taxon>Alphaproteobacteria</taxon>
        <taxon>Hyphomicrobiales</taxon>
        <taxon>Stappiaceae</taxon>
        <taxon>Roseibium</taxon>
    </lineage>
</organism>
<accession>A0ABT0H1S1</accession>
<name>A0ABT0H1S1_9HYPH</name>
<gene>
    <name evidence="1" type="ORF">M0H32_22905</name>
</gene>
<comment type="caution">
    <text evidence="1">The sequence shown here is derived from an EMBL/GenBank/DDBJ whole genome shotgun (WGS) entry which is preliminary data.</text>
</comment>
<reference evidence="1" key="1">
    <citation type="submission" date="2022-04" db="EMBL/GenBank/DDBJ databases">
        <title>Roseibium sp. CAU 1639 isolated from mud.</title>
        <authorList>
            <person name="Kim W."/>
        </authorList>
    </citation>
    <scope>NUCLEOTIDE SEQUENCE</scope>
    <source>
        <strain evidence="1">CAU 1639</strain>
    </source>
</reference>